<feature type="compositionally biased region" description="Basic and acidic residues" evidence="1">
    <location>
        <begin position="21"/>
        <end position="38"/>
    </location>
</feature>
<reference evidence="3" key="1">
    <citation type="submission" date="2025-08" db="UniProtKB">
        <authorList>
            <consortium name="RefSeq"/>
        </authorList>
    </citation>
    <scope>IDENTIFICATION</scope>
</reference>
<evidence type="ECO:0000313" key="2">
    <source>
        <dbReference type="Proteomes" id="UP000515125"/>
    </source>
</evidence>
<proteinExistence type="predicted"/>
<name>A0A6P6S0P5_9EIME</name>
<feature type="compositionally biased region" description="Polar residues" evidence="1">
    <location>
        <begin position="39"/>
        <end position="66"/>
    </location>
</feature>
<feature type="region of interest" description="Disordered" evidence="1">
    <location>
        <begin position="220"/>
        <end position="239"/>
    </location>
</feature>
<feature type="compositionally biased region" description="Polar residues" evidence="1">
    <location>
        <begin position="230"/>
        <end position="239"/>
    </location>
</feature>
<evidence type="ECO:0000313" key="3">
    <source>
        <dbReference type="RefSeq" id="XP_026193192.1"/>
    </source>
</evidence>
<gene>
    <name evidence="3" type="primary">LOC113147301</name>
</gene>
<sequence length="436" mass="47345">MDARGGACAFARGCRETMHKKEEKTLAESGDIDLKESGKSNVTGSPASRGIQNHCMQPQETNTHGWKKSNSLDRCTAVWGHGIFLRVFGLKRIPFPLFVHFTPCAVLGGLLAAWPLTVEPGIINGQKHGVSCHFGRCLLLLEPSEQPTAYCISAQVHFSAARYYGFLALEKPTVCLETLAANACKPSSCCTENRFSGSPAAPACGAYWSLSFGKHTRKNARASRLDSGPPQAQANCTDNLPSLPSAILEEYPRSPHSKVGSAKQRPVRRSNSEEVADAVINATEADILRLLELRDPAEAAPTTAANTPTQADCKQQPAARAQGFARYEMAYQEKATCAEALRRHDSLPMSSESHWLCAGRVRGAHGLLGQLKIHPTTFAAEERFCTPCKVVFASLSPFRAVCRHSLCLRIVLEISFRVPLLLDAPFSVSVVGLAFR</sequence>
<organism evidence="2 3">
    <name type="scientific">Cyclospora cayetanensis</name>
    <dbReference type="NCBI Taxonomy" id="88456"/>
    <lineage>
        <taxon>Eukaryota</taxon>
        <taxon>Sar</taxon>
        <taxon>Alveolata</taxon>
        <taxon>Apicomplexa</taxon>
        <taxon>Conoidasida</taxon>
        <taxon>Coccidia</taxon>
        <taxon>Eucoccidiorida</taxon>
        <taxon>Eimeriorina</taxon>
        <taxon>Eimeriidae</taxon>
        <taxon>Cyclospora</taxon>
    </lineage>
</organism>
<protein>
    <submittedName>
        <fullName evidence="3">Uncharacterized protein LOC113147301</fullName>
    </submittedName>
</protein>
<feature type="region of interest" description="Disordered" evidence="1">
    <location>
        <begin position="21"/>
        <end position="66"/>
    </location>
</feature>
<dbReference type="Proteomes" id="UP000515125">
    <property type="component" value="Unplaced"/>
</dbReference>
<evidence type="ECO:0000256" key="1">
    <source>
        <dbReference type="SAM" id="MobiDB-lite"/>
    </source>
</evidence>
<feature type="region of interest" description="Disordered" evidence="1">
    <location>
        <begin position="250"/>
        <end position="274"/>
    </location>
</feature>
<dbReference type="RefSeq" id="XP_026193192.1">
    <property type="nucleotide sequence ID" value="XM_026337407.1"/>
</dbReference>
<accession>A0A6P6S0P5</accession>
<dbReference type="GeneID" id="113147301"/>
<keyword evidence="2" id="KW-1185">Reference proteome</keyword>
<dbReference type="AlphaFoldDB" id="A0A6P6S0P5"/>